<evidence type="ECO:0000259" key="7">
    <source>
        <dbReference type="Pfam" id="PF04138"/>
    </source>
</evidence>
<dbReference type="EMBL" id="JAAGWG010000027">
    <property type="protein sequence ID" value="NEK87268.1"/>
    <property type="molecule type" value="Genomic_DNA"/>
</dbReference>
<comment type="caution">
    <text evidence="8">The sequence shown here is derived from an EMBL/GenBank/DDBJ whole genome shotgun (WGS) entry which is preliminary data.</text>
</comment>
<keyword evidence="3 6" id="KW-0812">Transmembrane</keyword>
<dbReference type="PANTHER" id="PTHR38459">
    <property type="entry name" value="PROPHAGE BACTOPRENOL-LINKED GLUCOSE TRANSLOCASE HOMOLOG"/>
    <property type="match status" value="1"/>
</dbReference>
<comment type="subcellular location">
    <subcellularLocation>
        <location evidence="1">Membrane</location>
        <topology evidence="1">Multi-pass membrane protein</topology>
    </subcellularLocation>
</comment>
<keyword evidence="4 6" id="KW-1133">Transmembrane helix</keyword>
<evidence type="ECO:0000313" key="8">
    <source>
        <dbReference type="EMBL" id="NEK87268.1"/>
    </source>
</evidence>
<keyword evidence="5 6" id="KW-0472">Membrane</keyword>
<reference evidence="8 9" key="1">
    <citation type="submission" date="2019-12" db="EMBL/GenBank/DDBJ databases">
        <title>the WGS of Blastococcus saxobsidens 67B17.</title>
        <authorList>
            <person name="Jiang Z."/>
        </authorList>
    </citation>
    <scope>NUCLEOTIDE SEQUENCE [LARGE SCALE GENOMIC DNA]</scope>
    <source>
        <strain evidence="8 9">67B17</strain>
    </source>
</reference>
<dbReference type="GO" id="GO:0000271">
    <property type="term" value="P:polysaccharide biosynthetic process"/>
    <property type="evidence" value="ECO:0007669"/>
    <property type="project" value="InterPro"/>
</dbReference>
<feature type="domain" description="GtrA/DPMS transmembrane" evidence="7">
    <location>
        <begin position="25"/>
        <end position="144"/>
    </location>
</feature>
<feature type="transmembrane region" description="Helical" evidence="6">
    <location>
        <begin position="21"/>
        <end position="44"/>
    </location>
</feature>
<dbReference type="InterPro" id="IPR007267">
    <property type="entry name" value="GtrA_DPMS_TM"/>
</dbReference>
<evidence type="ECO:0000256" key="3">
    <source>
        <dbReference type="ARBA" id="ARBA00022692"/>
    </source>
</evidence>
<evidence type="ECO:0000256" key="1">
    <source>
        <dbReference type="ARBA" id="ARBA00004141"/>
    </source>
</evidence>
<evidence type="ECO:0000313" key="9">
    <source>
        <dbReference type="Proteomes" id="UP000479241"/>
    </source>
</evidence>
<protein>
    <submittedName>
        <fullName evidence="8">GtrA family protein</fullName>
    </submittedName>
</protein>
<evidence type="ECO:0000256" key="4">
    <source>
        <dbReference type="ARBA" id="ARBA00022989"/>
    </source>
</evidence>
<feature type="transmembrane region" description="Helical" evidence="6">
    <location>
        <begin position="89"/>
        <end position="112"/>
    </location>
</feature>
<comment type="similarity">
    <text evidence="2">Belongs to the GtrA family.</text>
</comment>
<dbReference type="PROSITE" id="PS51257">
    <property type="entry name" value="PROKAR_LIPOPROTEIN"/>
    <property type="match status" value="1"/>
</dbReference>
<dbReference type="InterPro" id="IPR051401">
    <property type="entry name" value="GtrA_CellWall_Glycosyl"/>
</dbReference>
<evidence type="ECO:0000256" key="2">
    <source>
        <dbReference type="ARBA" id="ARBA00009399"/>
    </source>
</evidence>
<organism evidence="8 9">
    <name type="scientific">Blastococcus saxobsidens</name>
    <dbReference type="NCBI Taxonomy" id="138336"/>
    <lineage>
        <taxon>Bacteria</taxon>
        <taxon>Bacillati</taxon>
        <taxon>Actinomycetota</taxon>
        <taxon>Actinomycetes</taxon>
        <taxon>Geodermatophilales</taxon>
        <taxon>Geodermatophilaceae</taxon>
        <taxon>Blastococcus</taxon>
    </lineage>
</organism>
<evidence type="ECO:0000256" key="5">
    <source>
        <dbReference type="ARBA" id="ARBA00023136"/>
    </source>
</evidence>
<dbReference type="GO" id="GO:0005886">
    <property type="term" value="C:plasma membrane"/>
    <property type="evidence" value="ECO:0007669"/>
    <property type="project" value="TreeGrafter"/>
</dbReference>
<dbReference type="AlphaFoldDB" id="A0A6L9W5H2"/>
<dbReference type="RefSeq" id="WP_163207074.1">
    <property type="nucleotide sequence ID" value="NZ_JAAGWG010000027.1"/>
</dbReference>
<name>A0A6L9W5H2_9ACTN</name>
<sequence>MGLLARLRSLLRGSHGRLARELGAFGVVGAACFVLDLAVFQLLYAHGGLEAVTSKLLASCVSTTAAFVGHRFWSFAARARTGLRREYPLFLAINGATLLLSLGIVALVRYPLGQEDALVLQAANVFSIITGTVVRFTAYRRWVFLDPAARPPWVQRQAGDLAR</sequence>
<accession>A0A6L9W5H2</accession>
<gene>
    <name evidence="8" type="ORF">GCU60_16115</name>
</gene>
<proteinExistence type="inferred from homology"/>
<dbReference type="Proteomes" id="UP000479241">
    <property type="component" value="Unassembled WGS sequence"/>
</dbReference>
<feature type="transmembrane region" description="Helical" evidence="6">
    <location>
        <begin position="56"/>
        <end position="77"/>
    </location>
</feature>
<evidence type="ECO:0000256" key="6">
    <source>
        <dbReference type="SAM" id="Phobius"/>
    </source>
</evidence>
<dbReference type="PANTHER" id="PTHR38459:SF1">
    <property type="entry name" value="PROPHAGE BACTOPRENOL-LINKED GLUCOSE TRANSLOCASE HOMOLOG"/>
    <property type="match status" value="1"/>
</dbReference>
<dbReference type="Pfam" id="PF04138">
    <property type="entry name" value="GtrA_DPMS_TM"/>
    <property type="match status" value="1"/>
</dbReference>
<feature type="transmembrane region" description="Helical" evidence="6">
    <location>
        <begin position="118"/>
        <end position="138"/>
    </location>
</feature>